<evidence type="ECO:0000313" key="6">
    <source>
        <dbReference type="EMBL" id="POF41309.1"/>
    </source>
</evidence>
<feature type="region of interest" description="Disordered" evidence="2">
    <location>
        <begin position="939"/>
        <end position="962"/>
    </location>
</feature>
<feature type="domain" description="Putative type VI secretion system Rhs element associated Vgr" evidence="5">
    <location>
        <begin position="518"/>
        <end position="619"/>
    </location>
</feature>
<dbReference type="OrthoDB" id="9762420at2"/>
<dbReference type="Proteomes" id="UP000237440">
    <property type="component" value="Unassembled WGS sequence"/>
</dbReference>
<evidence type="ECO:0000259" key="5">
    <source>
        <dbReference type="Pfam" id="PF13296"/>
    </source>
</evidence>
<dbReference type="Gene3D" id="3.55.50.10">
    <property type="entry name" value="Baseplate protein-like domains"/>
    <property type="match status" value="1"/>
</dbReference>
<keyword evidence="7" id="KW-1185">Reference proteome</keyword>
<dbReference type="InterPro" id="IPR028244">
    <property type="entry name" value="T6SS_Rhs_Vgr_dom"/>
</dbReference>
<dbReference type="SUPFAM" id="SSF69255">
    <property type="entry name" value="gp5 N-terminal domain-like"/>
    <property type="match status" value="1"/>
</dbReference>
<dbReference type="InterPro" id="IPR006533">
    <property type="entry name" value="T6SS_Vgr_RhsGE"/>
</dbReference>
<dbReference type="SUPFAM" id="SSF69279">
    <property type="entry name" value="Phage tail proteins"/>
    <property type="match status" value="2"/>
</dbReference>
<sequence length="1136" mass="126774">MSQGGPYLNTILPVFFDHNRHTLKIDQLDTHLDVLAFEGHEYLSQPYLYRIEFTASDLDIGAEKIIGQYAEFSLYAAPSNVPVFDWEVPKPPTPLRTLYGRITACQRLSSSIDEARYEVTLQPRLALLDRGQQTRIYQRQSVPDIVKSILRDRHGLDTGHFRFNLKREYPPREQVMQYQESDLAFISRILADVGIWYRCIQHEELAFDVVEFCDDQRCYQFDVELPLRSPSGFSNSVEDSVWALKTRHRVVEQHVSVRAYHPDDSRAYLDGEVDQTLGEPTTHGVATTRGVADNTYGEAYHYAEPYRVLGKSHLRDEDLQSESGFFYARLRHERYLNNQTHLSGTSSSATLAPGQVLTISGDVPKAFTPRVVIKKTTIRAARDRSLTCDFEAMPYALRLCFRPPLLAKPQIAGTLPARITHPQSNPLYTEIDMQGRYRVKFLFDRDTWPAGRESKWLRQARAYAGDTYGLHLPLIAGTEVAIAFEQGDPDRPYIAHALHDDQHPDLVTQRNDHRNVLRTPANNKLRLDDTRGQEHIKLSTEYGGKSQLNLGHLVDGQRKKRGEGFELRTDDWGAIRGGKGLFISADKQEKAQGAQLDMEAAVAQLESALSLARSLADAARATKATPGDTASQERLRQVLDGLKQPGLLLHAPAGIGMVSPEAVCLSSGSESVGIVAAHNIDLSAGQNITATAEDGISLLAHSADMQLKAAKGNIDLHALEGLLHALAKGDIKIESVDGRVHIRAEKELILECGGVFVRLKDGDLDQGAPGNIYQRAKHVQKLGSARLDTPATPLPGGYSAKYVLKDEAQAPLAYTRYRITTEQGEVFNGVTDKEGRTMSAHTLLPGGLKIEFPDSTFYDEQLRLLGPNGELASNLKYSATLADGRILDGVTDEQGYTQRLVTEQPTQITQLLLFPPEDAQPFCCAAQNAQTPMQIDLTSSDVSTNDTDVGRSTKDVPLPKGKKRSLTSGEIAMARTVFKDAVNYSKVKVHHGGWWLFVGFQNTAVTPNGEMYFPESTELYKDDFYNSDDHRDKALFMHEMTHVWQYQLGYPVKKAGLTVSSRGAEAYRYSLKKNGKLSDYNMEQQGEIISDYYMISIEGKPDSVWNRSNTGMSRELLTTTLEKLLANPFDKSNLPE</sequence>
<dbReference type="Pfam" id="PF10106">
    <property type="entry name" value="DUF2345"/>
    <property type="match status" value="1"/>
</dbReference>
<proteinExistence type="inferred from homology"/>
<evidence type="ECO:0000259" key="3">
    <source>
        <dbReference type="Pfam" id="PF04717"/>
    </source>
</evidence>
<reference evidence="7" key="1">
    <citation type="submission" date="2017-02" db="EMBL/GenBank/DDBJ databases">
        <authorList>
            <person name="Furmanczyk E.M."/>
        </authorList>
    </citation>
    <scope>NUCLEOTIDE SEQUENCE [LARGE SCALE GENOMIC DNA]</scope>
    <source>
        <strain evidence="7">AP3_22</strain>
    </source>
</reference>
<dbReference type="InterPro" id="IPR017847">
    <property type="entry name" value="T6SS_RhsGE_Vgr_subset"/>
</dbReference>
<dbReference type="EMBL" id="MUJK01000004">
    <property type="protein sequence ID" value="POF41309.1"/>
    <property type="molecule type" value="Genomic_DNA"/>
</dbReference>
<feature type="domain" description="Gp5/Type VI secretion system Vgr protein OB-fold" evidence="3">
    <location>
        <begin position="432"/>
        <end position="498"/>
    </location>
</feature>
<dbReference type="InterPro" id="IPR037026">
    <property type="entry name" value="Vgr_OB-fold_dom_sf"/>
</dbReference>
<dbReference type="Gene3D" id="2.30.110.50">
    <property type="match status" value="1"/>
</dbReference>
<dbReference type="NCBIfam" id="TIGR01646">
    <property type="entry name" value="vgr_GE"/>
    <property type="match status" value="1"/>
</dbReference>
<comment type="caution">
    <text evidence="6">The sequence shown here is derived from an EMBL/GenBank/DDBJ whole genome shotgun (WGS) entry which is preliminary data.</text>
</comment>
<dbReference type="Gene3D" id="2.40.50.230">
    <property type="entry name" value="Gp5 N-terminal domain"/>
    <property type="match status" value="1"/>
</dbReference>
<dbReference type="NCBIfam" id="TIGR03361">
    <property type="entry name" value="VI_Rhs_Vgr"/>
    <property type="match status" value="1"/>
</dbReference>
<feature type="domain" description="DUF2345" evidence="4">
    <location>
        <begin position="639"/>
        <end position="783"/>
    </location>
</feature>
<organism evidence="6 7">
    <name type="scientific">Pseudomonas laurylsulfativorans</name>
    <dbReference type="NCBI Taxonomy" id="1943631"/>
    <lineage>
        <taxon>Bacteria</taxon>
        <taxon>Pseudomonadati</taxon>
        <taxon>Pseudomonadota</taxon>
        <taxon>Gammaproteobacteria</taxon>
        <taxon>Pseudomonadales</taxon>
        <taxon>Pseudomonadaceae</taxon>
        <taxon>Pseudomonas</taxon>
    </lineage>
</organism>
<name>A0A2S3VNV3_9PSED</name>
<accession>A0A2S3VNV3</accession>
<evidence type="ECO:0008006" key="8">
    <source>
        <dbReference type="Google" id="ProtNLM"/>
    </source>
</evidence>
<dbReference type="AlphaFoldDB" id="A0A2S3VNV3"/>
<protein>
    <recommendedName>
        <fullName evidence="8">Type IV secretion protein Rhs</fullName>
    </recommendedName>
</protein>
<dbReference type="InterPro" id="IPR018769">
    <property type="entry name" value="VgrG2_DUF2345"/>
</dbReference>
<gene>
    <name evidence="6" type="ORF">B0D71_13910</name>
</gene>
<dbReference type="Pfam" id="PF04717">
    <property type="entry name" value="Phage_base_V"/>
    <property type="match status" value="1"/>
</dbReference>
<evidence type="ECO:0000313" key="7">
    <source>
        <dbReference type="Proteomes" id="UP000237440"/>
    </source>
</evidence>
<comment type="similarity">
    <text evidence="1">Belongs to the VgrG protein family.</text>
</comment>
<evidence type="ECO:0000256" key="2">
    <source>
        <dbReference type="SAM" id="MobiDB-lite"/>
    </source>
</evidence>
<dbReference type="Pfam" id="PF05954">
    <property type="entry name" value="Phage_GPD"/>
    <property type="match status" value="1"/>
</dbReference>
<dbReference type="InterPro" id="IPR006531">
    <property type="entry name" value="Gp5/Vgr_OB"/>
</dbReference>
<dbReference type="Pfam" id="PF13296">
    <property type="entry name" value="T6SS_Vgr"/>
    <property type="match status" value="1"/>
</dbReference>
<dbReference type="Gene3D" id="4.10.180.10">
    <property type="match status" value="2"/>
</dbReference>
<evidence type="ECO:0000259" key="4">
    <source>
        <dbReference type="Pfam" id="PF10106"/>
    </source>
</evidence>
<evidence type="ECO:0000256" key="1">
    <source>
        <dbReference type="ARBA" id="ARBA00005558"/>
    </source>
</evidence>